<dbReference type="InterPro" id="IPR008928">
    <property type="entry name" value="6-hairpin_glycosidase_sf"/>
</dbReference>
<dbReference type="Gene3D" id="1.50.10.10">
    <property type="match status" value="1"/>
</dbReference>
<accession>A0A329QYF6</accession>
<dbReference type="RefSeq" id="WP_112257263.1">
    <property type="nucleotide sequence ID" value="NZ_QMIG01000003.1"/>
</dbReference>
<dbReference type="OrthoDB" id="3806982at2"/>
<dbReference type="GO" id="GO:0004553">
    <property type="term" value="F:hydrolase activity, hydrolyzing O-glycosyl compounds"/>
    <property type="evidence" value="ECO:0007669"/>
    <property type="project" value="TreeGrafter"/>
</dbReference>
<evidence type="ECO:0000313" key="1">
    <source>
        <dbReference type="EMBL" id="RAW17444.1"/>
    </source>
</evidence>
<name>A0A329QYF6_9ACTN</name>
<comment type="caution">
    <text evidence="1">The sequence shown here is derived from an EMBL/GenBank/DDBJ whole genome shotgun (WGS) entry which is preliminary data.</text>
</comment>
<organism evidence="1 2">
    <name type="scientific">Phytoactinopolyspora halophila</name>
    <dbReference type="NCBI Taxonomy" id="1981511"/>
    <lineage>
        <taxon>Bacteria</taxon>
        <taxon>Bacillati</taxon>
        <taxon>Actinomycetota</taxon>
        <taxon>Actinomycetes</taxon>
        <taxon>Jiangellales</taxon>
        <taxon>Jiangellaceae</taxon>
        <taxon>Phytoactinopolyspora</taxon>
    </lineage>
</organism>
<reference evidence="1 2" key="1">
    <citation type="submission" date="2018-06" db="EMBL/GenBank/DDBJ databases">
        <title>Phytoactinopolyspora halophila sp. nov., a novel halophilic actinomycete isolated from a saline soil in China.</title>
        <authorList>
            <person name="Tang S.-K."/>
        </authorList>
    </citation>
    <scope>NUCLEOTIDE SEQUENCE [LARGE SCALE GENOMIC DNA]</scope>
    <source>
        <strain evidence="1 2">YIM 96934</strain>
    </source>
</reference>
<dbReference type="EMBL" id="QMIG01000003">
    <property type="protein sequence ID" value="RAW17444.1"/>
    <property type="molecule type" value="Genomic_DNA"/>
</dbReference>
<sequence length="465" mass="48786">MSEPGHEPAVLGTRGTAWAPETRLYSDGVVVGKDGEPLVVPPHSGLARVPGTGYLDPVAGSLPGAHEPAPEEVDAWTARLEGAAIPGVDGPYSDMARTALADIEVLTFPNGAAVAAGSPYWRFVWPRDTGFMAVALSLTGRTREARRLLDYVARMQEDDGGWQARYLPDGSGDVPDGRGRQLDGIGWTLWATWFWQRTTGDELGDLGEMAEAATRAALDALDPATHLPTASQDYWEMDVDEVTLGTAAPLLLGLRCAHDLLLDAGASPDAGDAADTAGRHRTARADLAARAARAASGLDTAIHTGFGAHGYRRRFSGSGGYDASVAFLLPPFAPLTRRDPGGVADAWRRAVEATTVANGGVRPGEEWTDLMTAWTPQVSLHALAAAGLGDTALAHRLLSWLDVRRTGLGSLPEKVTEAGRPAAVAPLGLTGATVLIALAVLEGTTLPVPGHGRDGTEGGVRYDPW</sequence>
<keyword evidence="2" id="KW-1185">Reference proteome</keyword>
<dbReference type="PANTHER" id="PTHR31616">
    <property type="entry name" value="TREHALASE"/>
    <property type="match status" value="1"/>
</dbReference>
<evidence type="ECO:0000313" key="2">
    <source>
        <dbReference type="Proteomes" id="UP000250462"/>
    </source>
</evidence>
<gene>
    <name evidence="1" type="ORF">DPM12_05345</name>
</gene>
<proteinExistence type="predicted"/>
<dbReference type="AlphaFoldDB" id="A0A329QYF6"/>
<evidence type="ECO:0008006" key="3">
    <source>
        <dbReference type="Google" id="ProtNLM"/>
    </source>
</evidence>
<protein>
    <recommendedName>
        <fullName evidence="3">Glycoside hydrolase family 15</fullName>
    </recommendedName>
</protein>
<dbReference type="PANTHER" id="PTHR31616:SF0">
    <property type="entry name" value="GLUCAN 1,4-ALPHA-GLUCOSIDASE"/>
    <property type="match status" value="1"/>
</dbReference>
<dbReference type="InterPro" id="IPR012341">
    <property type="entry name" value="6hp_glycosidase-like_sf"/>
</dbReference>
<dbReference type="GO" id="GO:0005975">
    <property type="term" value="P:carbohydrate metabolic process"/>
    <property type="evidence" value="ECO:0007669"/>
    <property type="project" value="InterPro"/>
</dbReference>
<dbReference type="Proteomes" id="UP000250462">
    <property type="component" value="Unassembled WGS sequence"/>
</dbReference>
<dbReference type="SUPFAM" id="SSF48208">
    <property type="entry name" value="Six-hairpin glycosidases"/>
    <property type="match status" value="1"/>
</dbReference>